<dbReference type="InterPro" id="IPR004498">
    <property type="entry name" value="Ribosomal_PrmA_MeTrfase"/>
</dbReference>
<comment type="function">
    <text evidence="6">Methylates ribosomal protein L11.</text>
</comment>
<evidence type="ECO:0000313" key="7">
    <source>
        <dbReference type="EMBL" id="MBU2787604.1"/>
    </source>
</evidence>
<dbReference type="CDD" id="cd02440">
    <property type="entry name" value="AdoMet_MTases"/>
    <property type="match status" value="1"/>
</dbReference>
<sequence length="300" mass="31926">MSPAWWQLHLRVPGQDLAEVEEQLLAAGAEAVSWLEDDAAAPVFVDGETWPVNQGEALFAGTQEGREAIAGLLAQPDWQRYQPRVEALAEQDWVAQTQAAFPAQAFGRLWVAPHWAEVPADALLLRLDPGRAFGTGSHATTALCLEFLSETIVGGETVLDYGCGSGILAIGALLLGAESALGVDTDPVALEVARENAMENGVAERLSLCLPKEEKARQYALVVANILAAPLIELAPLLAQRVLPGGRIALSGLLHAQEDSVRAAYAPYFAFALGKRREDWSLLIGTRLPGGQDGSPVPAL</sequence>
<dbReference type="GO" id="GO:0005840">
    <property type="term" value="C:ribosome"/>
    <property type="evidence" value="ECO:0007669"/>
    <property type="project" value="UniProtKB-KW"/>
</dbReference>
<dbReference type="RefSeq" id="WP_215872059.1">
    <property type="nucleotide sequence ID" value="NZ_JAAXYO010000048.1"/>
</dbReference>
<comment type="subcellular location">
    <subcellularLocation>
        <location evidence="6">Cytoplasm</location>
    </subcellularLocation>
</comment>
<dbReference type="InterPro" id="IPR050078">
    <property type="entry name" value="Ribosomal_L11_MeTrfase_PrmA"/>
</dbReference>
<evidence type="ECO:0000256" key="3">
    <source>
        <dbReference type="ARBA" id="ARBA00022603"/>
    </source>
</evidence>
<dbReference type="EMBL" id="JAAXYO010000048">
    <property type="protein sequence ID" value="MBU2787604.1"/>
    <property type="molecule type" value="Genomic_DNA"/>
</dbReference>
<feature type="binding site" evidence="6">
    <location>
        <position position="225"/>
    </location>
    <ligand>
        <name>S-adenosyl-L-methionine</name>
        <dbReference type="ChEBI" id="CHEBI:59789"/>
    </ligand>
</feature>
<dbReference type="GO" id="GO:0016279">
    <property type="term" value="F:protein-lysine N-methyltransferase activity"/>
    <property type="evidence" value="ECO:0007669"/>
    <property type="project" value="TreeGrafter"/>
</dbReference>
<gene>
    <name evidence="6 7" type="primary">prmA</name>
    <name evidence="7" type="ORF">HFQ13_05180</name>
</gene>
<evidence type="ECO:0000256" key="2">
    <source>
        <dbReference type="ARBA" id="ARBA00022490"/>
    </source>
</evidence>
<dbReference type="InterPro" id="IPR029063">
    <property type="entry name" value="SAM-dependent_MTases_sf"/>
</dbReference>
<dbReference type="AlphaFoldDB" id="A0AAE2YNS6"/>
<keyword evidence="4 6" id="KW-0808">Transferase</keyword>
<evidence type="ECO:0000256" key="5">
    <source>
        <dbReference type="ARBA" id="ARBA00022691"/>
    </source>
</evidence>
<evidence type="ECO:0000256" key="4">
    <source>
        <dbReference type="ARBA" id="ARBA00022679"/>
    </source>
</evidence>
<name>A0AAE2YNS6_9PROT</name>
<dbReference type="Pfam" id="PF06325">
    <property type="entry name" value="PrmA"/>
    <property type="match status" value="1"/>
</dbReference>
<dbReference type="EC" id="2.1.1.-" evidence="6"/>
<organism evidence="7 8">
    <name type="scientific">Igneacidithiobacillus copahuensis</name>
    <dbReference type="NCBI Taxonomy" id="2724909"/>
    <lineage>
        <taxon>Bacteria</taxon>
        <taxon>Pseudomonadati</taxon>
        <taxon>Pseudomonadota</taxon>
        <taxon>Acidithiobacillia</taxon>
        <taxon>Acidithiobacillales</taxon>
        <taxon>Acidithiobacillaceae</taxon>
        <taxon>Igneacidithiobacillus</taxon>
    </lineage>
</organism>
<keyword evidence="5 6" id="KW-0949">S-adenosyl-L-methionine</keyword>
<comment type="caution">
    <text evidence="7">The sequence shown here is derived from an EMBL/GenBank/DDBJ whole genome shotgun (WGS) entry which is preliminary data.</text>
</comment>
<dbReference type="NCBIfam" id="TIGR00406">
    <property type="entry name" value="prmA"/>
    <property type="match status" value="1"/>
</dbReference>
<feature type="binding site" evidence="6">
    <location>
        <position position="141"/>
    </location>
    <ligand>
        <name>S-adenosyl-L-methionine</name>
        <dbReference type="ChEBI" id="CHEBI:59789"/>
    </ligand>
</feature>
<dbReference type="Gene3D" id="3.40.50.150">
    <property type="entry name" value="Vaccinia Virus protein VP39"/>
    <property type="match status" value="1"/>
</dbReference>
<dbReference type="GO" id="GO:0032259">
    <property type="term" value="P:methylation"/>
    <property type="evidence" value="ECO:0007669"/>
    <property type="project" value="UniProtKB-KW"/>
</dbReference>
<feature type="binding site" evidence="6">
    <location>
        <position position="162"/>
    </location>
    <ligand>
        <name>S-adenosyl-L-methionine</name>
        <dbReference type="ChEBI" id="CHEBI:59789"/>
    </ligand>
</feature>
<comment type="similarity">
    <text evidence="1 6">Belongs to the methyltransferase superfamily. PrmA family.</text>
</comment>
<accession>A0AAE2YNS6</accession>
<protein>
    <recommendedName>
        <fullName evidence="6">Ribosomal protein L11 methyltransferase</fullName>
        <shortName evidence="6">L11 Mtase</shortName>
        <ecNumber evidence="6">2.1.1.-</ecNumber>
    </recommendedName>
</protein>
<evidence type="ECO:0000313" key="8">
    <source>
        <dbReference type="Proteomes" id="UP001197378"/>
    </source>
</evidence>
<dbReference type="PANTHER" id="PTHR43648:SF1">
    <property type="entry name" value="ELECTRON TRANSFER FLAVOPROTEIN BETA SUBUNIT LYSINE METHYLTRANSFERASE"/>
    <property type="match status" value="1"/>
</dbReference>
<reference evidence="7" key="1">
    <citation type="journal article" date="2021" name="ISME J.">
        <title>Genomic evolution of the class Acidithiobacillia: deep-branching Proteobacteria living in extreme acidic conditions.</title>
        <authorList>
            <person name="Moya-Beltran A."/>
            <person name="Beard S."/>
            <person name="Rojas-Villalobos C."/>
            <person name="Issotta F."/>
            <person name="Gallardo Y."/>
            <person name="Ulloa R."/>
            <person name="Giaveno A."/>
            <person name="Degli Esposti M."/>
            <person name="Johnson D.B."/>
            <person name="Quatrini R."/>
        </authorList>
    </citation>
    <scope>NUCLEOTIDE SEQUENCE</scope>
    <source>
        <strain evidence="7">VAN18-1</strain>
    </source>
</reference>
<keyword evidence="3 6" id="KW-0489">Methyltransferase</keyword>
<dbReference type="PANTHER" id="PTHR43648">
    <property type="entry name" value="ELECTRON TRANSFER FLAVOPROTEIN BETA SUBUNIT LYSINE METHYLTRANSFERASE"/>
    <property type="match status" value="1"/>
</dbReference>
<keyword evidence="2 6" id="KW-0963">Cytoplasm</keyword>
<keyword evidence="7" id="KW-0689">Ribosomal protein</keyword>
<proteinExistence type="inferred from homology"/>
<dbReference type="GO" id="GO:0005829">
    <property type="term" value="C:cytosol"/>
    <property type="evidence" value="ECO:0007669"/>
    <property type="project" value="TreeGrafter"/>
</dbReference>
<feature type="binding site" evidence="6">
    <location>
        <position position="184"/>
    </location>
    <ligand>
        <name>S-adenosyl-L-methionine</name>
        <dbReference type="ChEBI" id="CHEBI:59789"/>
    </ligand>
</feature>
<evidence type="ECO:0000256" key="1">
    <source>
        <dbReference type="ARBA" id="ARBA00009741"/>
    </source>
</evidence>
<dbReference type="HAMAP" id="MF_00735">
    <property type="entry name" value="Methyltr_PrmA"/>
    <property type="match status" value="1"/>
</dbReference>
<keyword evidence="8" id="KW-1185">Reference proteome</keyword>
<dbReference type="SUPFAM" id="SSF53335">
    <property type="entry name" value="S-adenosyl-L-methionine-dependent methyltransferases"/>
    <property type="match status" value="1"/>
</dbReference>
<keyword evidence="7" id="KW-0687">Ribonucleoprotein</keyword>
<dbReference type="Proteomes" id="UP001197378">
    <property type="component" value="Unassembled WGS sequence"/>
</dbReference>
<comment type="catalytic activity">
    <reaction evidence="6">
        <text>L-lysyl-[protein] + 3 S-adenosyl-L-methionine = N(6),N(6),N(6)-trimethyl-L-lysyl-[protein] + 3 S-adenosyl-L-homocysteine + 3 H(+)</text>
        <dbReference type="Rhea" id="RHEA:54192"/>
        <dbReference type="Rhea" id="RHEA-COMP:9752"/>
        <dbReference type="Rhea" id="RHEA-COMP:13826"/>
        <dbReference type="ChEBI" id="CHEBI:15378"/>
        <dbReference type="ChEBI" id="CHEBI:29969"/>
        <dbReference type="ChEBI" id="CHEBI:57856"/>
        <dbReference type="ChEBI" id="CHEBI:59789"/>
        <dbReference type="ChEBI" id="CHEBI:61961"/>
    </reaction>
</comment>
<evidence type="ECO:0000256" key="6">
    <source>
        <dbReference type="HAMAP-Rule" id="MF_00735"/>
    </source>
</evidence>